<reference evidence="3" key="1">
    <citation type="journal article" date="2019" name="Int. J. Syst. Evol. Microbiol.">
        <title>The Global Catalogue of Microorganisms (GCM) 10K type strain sequencing project: providing services to taxonomists for standard genome sequencing and annotation.</title>
        <authorList>
            <consortium name="The Broad Institute Genomics Platform"/>
            <consortium name="The Broad Institute Genome Sequencing Center for Infectious Disease"/>
            <person name="Wu L."/>
            <person name="Ma J."/>
        </authorList>
    </citation>
    <scope>NUCLEOTIDE SEQUENCE [LARGE SCALE GENOMIC DNA]</scope>
    <source>
        <strain evidence="3">JCM 14545</strain>
    </source>
</reference>
<gene>
    <name evidence="2" type="ORF">GCM10009754_38470</name>
</gene>
<evidence type="ECO:0000259" key="1">
    <source>
        <dbReference type="Pfam" id="PF13460"/>
    </source>
</evidence>
<evidence type="ECO:0000313" key="3">
    <source>
        <dbReference type="Proteomes" id="UP001501116"/>
    </source>
</evidence>
<dbReference type="InterPro" id="IPR016040">
    <property type="entry name" value="NAD(P)-bd_dom"/>
</dbReference>
<name>A0ABP5CFS3_9PSEU</name>
<accession>A0ABP5CFS3</accession>
<dbReference type="Gene3D" id="3.40.50.720">
    <property type="entry name" value="NAD(P)-binding Rossmann-like Domain"/>
    <property type="match status" value="1"/>
</dbReference>
<dbReference type="InterPro" id="IPR036291">
    <property type="entry name" value="NAD(P)-bd_dom_sf"/>
</dbReference>
<dbReference type="EMBL" id="BAAANN010000014">
    <property type="protein sequence ID" value="GAA1963350.1"/>
    <property type="molecule type" value="Genomic_DNA"/>
</dbReference>
<keyword evidence="3" id="KW-1185">Reference proteome</keyword>
<comment type="caution">
    <text evidence="2">The sequence shown here is derived from an EMBL/GenBank/DDBJ whole genome shotgun (WGS) entry which is preliminary data.</text>
</comment>
<sequence length="296" mass="30676">MNVFVTGGTGWIGSAVVDHLVETGHQVTGLARSDASATALEQKGARVLRGDLDDLEGIRAGASDADAVIHLANKHDWGNPAASNKAERDAVETIADTLVGTNRPFMLAAGLSGLVEGRPTLESDTSPAVGPDSHRGGAENLALEYVQKGVRVVSARFAPSVHGVGDHGFVAQLVSAARRHGVSAYIGDGAKAWAAVHRLDAAKVVRLGLEGAPSGSRLHIVAEEAVTTREIAEAIGQHLGLPVVSIEPGDAGEHFGFVARFFGMDMSASSARTRELLTWTPSGTTLVEDILAGAYA</sequence>
<dbReference type="PANTHER" id="PTHR48079">
    <property type="entry name" value="PROTEIN YEEZ"/>
    <property type="match status" value="1"/>
</dbReference>
<dbReference type="SUPFAM" id="SSF51735">
    <property type="entry name" value="NAD(P)-binding Rossmann-fold domains"/>
    <property type="match status" value="1"/>
</dbReference>
<feature type="domain" description="NAD(P)-binding" evidence="1">
    <location>
        <begin position="7"/>
        <end position="93"/>
    </location>
</feature>
<dbReference type="InterPro" id="IPR051783">
    <property type="entry name" value="NAD(P)-dependent_oxidoreduct"/>
</dbReference>
<evidence type="ECO:0000313" key="2">
    <source>
        <dbReference type="EMBL" id="GAA1963350.1"/>
    </source>
</evidence>
<protein>
    <submittedName>
        <fullName evidence="2">SDR family oxidoreductase</fullName>
    </submittedName>
</protein>
<dbReference type="Proteomes" id="UP001501116">
    <property type="component" value="Unassembled WGS sequence"/>
</dbReference>
<organism evidence="2 3">
    <name type="scientific">Amycolatopsis minnesotensis</name>
    <dbReference type="NCBI Taxonomy" id="337894"/>
    <lineage>
        <taxon>Bacteria</taxon>
        <taxon>Bacillati</taxon>
        <taxon>Actinomycetota</taxon>
        <taxon>Actinomycetes</taxon>
        <taxon>Pseudonocardiales</taxon>
        <taxon>Pseudonocardiaceae</taxon>
        <taxon>Amycolatopsis</taxon>
    </lineage>
</organism>
<dbReference type="PANTHER" id="PTHR48079:SF9">
    <property type="entry name" value="PUTATIVE-RELATED"/>
    <property type="match status" value="1"/>
</dbReference>
<dbReference type="RefSeq" id="WP_344420167.1">
    <property type="nucleotide sequence ID" value="NZ_BAAANN010000014.1"/>
</dbReference>
<dbReference type="Pfam" id="PF13460">
    <property type="entry name" value="NAD_binding_10"/>
    <property type="match status" value="1"/>
</dbReference>
<proteinExistence type="predicted"/>
<dbReference type="CDD" id="cd05262">
    <property type="entry name" value="SDR_a7"/>
    <property type="match status" value="1"/>
</dbReference>